<sequence>MELDKFLNNFLENIIDDEYSNKVIKLIKEGMKQNDLDFDSAKVECQVLTDGNNYDPRVEISSEAYNDGEIVFLDYNVDSLDK</sequence>
<organism evidence="1 2">
    <name type="scientific">Clostridium perfringens F262</name>
    <dbReference type="NCBI Taxonomy" id="883064"/>
    <lineage>
        <taxon>Bacteria</taxon>
        <taxon>Bacillati</taxon>
        <taxon>Bacillota</taxon>
        <taxon>Clostridia</taxon>
        <taxon>Eubacteriales</taxon>
        <taxon>Clostridiaceae</taxon>
        <taxon>Clostridium</taxon>
    </lineage>
</organism>
<evidence type="ECO:0000313" key="1">
    <source>
        <dbReference type="EMBL" id="EIA17274.1"/>
    </source>
</evidence>
<gene>
    <name evidence="1" type="ORF">HA1_07167</name>
</gene>
<protein>
    <submittedName>
        <fullName evidence="1">Uncharacterized protein</fullName>
    </submittedName>
</protein>
<reference evidence="1 2" key="1">
    <citation type="journal article" date="2012" name="PLoS ONE">
        <title>Genome Sequencing and Analysis of a Type A Clostridium perfringens Isolate from a Case of Bovine Clostridial Abomasitis.</title>
        <authorList>
            <person name="Nowell V.J."/>
            <person name="Kropinski A.M."/>
            <person name="Songer J.G."/>
            <person name="Macinnes J.I."/>
            <person name="Parreira V.R."/>
            <person name="Prescott J.F."/>
        </authorList>
    </citation>
    <scope>NUCLEOTIDE SEQUENCE [LARGE SCALE GENOMIC DNA]</scope>
    <source>
        <strain evidence="1 2">F262</strain>
    </source>
</reference>
<proteinExistence type="predicted"/>
<dbReference type="Proteomes" id="UP000005358">
    <property type="component" value="Chromosome"/>
</dbReference>
<dbReference type="RefSeq" id="WP_003481215.1">
    <property type="nucleotide sequence ID" value="NZ_CM001477.1"/>
</dbReference>
<accession>A0AAV3FDD6</accession>
<evidence type="ECO:0000313" key="2">
    <source>
        <dbReference type="Proteomes" id="UP000005358"/>
    </source>
</evidence>
<dbReference type="AlphaFoldDB" id="A0AAV3FDD6"/>
<comment type="caution">
    <text evidence="1">The sequence shown here is derived from an EMBL/GenBank/DDBJ whole genome shotgun (WGS) entry which is preliminary data.</text>
</comment>
<name>A0AAV3FDD6_CLOPF</name>
<dbReference type="EMBL" id="AFES01000020">
    <property type="protein sequence ID" value="EIA17274.1"/>
    <property type="molecule type" value="Genomic_DNA"/>
</dbReference>